<dbReference type="Proteomes" id="UP000316252">
    <property type="component" value="Unassembled WGS sequence"/>
</dbReference>
<comment type="caution">
    <text evidence="3">The sequence shown here is derived from an EMBL/GenBank/DDBJ whole genome shotgun (WGS) entry which is preliminary data.</text>
</comment>
<gene>
    <name evidence="3" type="ORF">FJ657_01775</name>
</gene>
<feature type="domain" description="CsbD-like" evidence="2">
    <location>
        <begin position="5"/>
        <end position="55"/>
    </location>
</feature>
<dbReference type="EMBL" id="VHQG01000001">
    <property type="protein sequence ID" value="TPW77438.1"/>
    <property type="molecule type" value="Genomic_DNA"/>
</dbReference>
<dbReference type="AlphaFoldDB" id="A0A506Y8P5"/>
<evidence type="ECO:0000256" key="1">
    <source>
        <dbReference type="ARBA" id="ARBA00009129"/>
    </source>
</evidence>
<name>A0A506Y8P5_9MICO</name>
<accession>A0A506Y8P5</accession>
<organism evidence="3 4">
    <name type="scientific">Schumannella soli</name>
    <dbReference type="NCBI Taxonomy" id="2590779"/>
    <lineage>
        <taxon>Bacteria</taxon>
        <taxon>Bacillati</taxon>
        <taxon>Actinomycetota</taxon>
        <taxon>Actinomycetes</taxon>
        <taxon>Micrococcales</taxon>
        <taxon>Microbacteriaceae</taxon>
        <taxon>Schumannella</taxon>
    </lineage>
</organism>
<evidence type="ECO:0000259" key="2">
    <source>
        <dbReference type="Pfam" id="PF05532"/>
    </source>
</evidence>
<reference evidence="3 4" key="1">
    <citation type="submission" date="2019-06" db="EMBL/GenBank/DDBJ databases">
        <authorList>
            <person name="Li F."/>
        </authorList>
    </citation>
    <scope>NUCLEOTIDE SEQUENCE [LARGE SCALE GENOMIC DNA]</scope>
    <source>
        <strain evidence="3 4">10F1D-1</strain>
    </source>
</reference>
<proteinExistence type="inferred from homology"/>
<dbReference type="SUPFAM" id="SSF69047">
    <property type="entry name" value="Hypothetical protein YjbJ"/>
    <property type="match status" value="1"/>
</dbReference>
<sequence>MALDDDIKNTAQKLTGKGKEVIGAATGNEKLEAEGKADQVSAAAKEKVADVKDAAGDIKDKLTGGGSGR</sequence>
<keyword evidence="4" id="KW-1185">Reference proteome</keyword>
<dbReference type="RefSeq" id="WP_141161966.1">
    <property type="nucleotide sequence ID" value="NZ_VHQG01000001.1"/>
</dbReference>
<dbReference type="InterPro" id="IPR008462">
    <property type="entry name" value="CsbD"/>
</dbReference>
<evidence type="ECO:0000313" key="3">
    <source>
        <dbReference type="EMBL" id="TPW77438.1"/>
    </source>
</evidence>
<dbReference type="InterPro" id="IPR036629">
    <property type="entry name" value="YjbJ_sf"/>
</dbReference>
<dbReference type="Pfam" id="PF05532">
    <property type="entry name" value="CsbD"/>
    <property type="match status" value="1"/>
</dbReference>
<dbReference type="OrthoDB" id="2143260at2"/>
<comment type="similarity">
    <text evidence="1">Belongs to the UPF0337 (CsbD) family.</text>
</comment>
<evidence type="ECO:0000313" key="4">
    <source>
        <dbReference type="Proteomes" id="UP000316252"/>
    </source>
</evidence>
<protein>
    <submittedName>
        <fullName evidence="3">CsbD family protein</fullName>
    </submittedName>
</protein>
<dbReference type="Gene3D" id="1.10.1470.10">
    <property type="entry name" value="YjbJ"/>
    <property type="match status" value="1"/>
</dbReference>